<comment type="similarity">
    <text evidence="3">Belongs to the aldo/keto reductase family. Aldo/keto reductase 2 subfamily.</text>
</comment>
<proteinExistence type="inferred from homology"/>
<dbReference type="Proteomes" id="UP000182658">
    <property type="component" value="Unassembled WGS sequence"/>
</dbReference>
<evidence type="ECO:0000256" key="1">
    <source>
        <dbReference type="ARBA" id="ARBA00022857"/>
    </source>
</evidence>
<feature type="domain" description="NADP-dependent oxidoreductase" evidence="4">
    <location>
        <begin position="31"/>
        <end position="331"/>
    </location>
</feature>
<organism evidence="5 6">
    <name type="scientific">Coniochaeta ligniaria NRRL 30616</name>
    <dbReference type="NCBI Taxonomy" id="1408157"/>
    <lineage>
        <taxon>Eukaryota</taxon>
        <taxon>Fungi</taxon>
        <taxon>Dikarya</taxon>
        <taxon>Ascomycota</taxon>
        <taxon>Pezizomycotina</taxon>
        <taxon>Sordariomycetes</taxon>
        <taxon>Sordariomycetidae</taxon>
        <taxon>Coniochaetales</taxon>
        <taxon>Coniochaetaceae</taxon>
        <taxon>Coniochaeta</taxon>
    </lineage>
</organism>
<dbReference type="PANTHER" id="PTHR43364">
    <property type="entry name" value="NADH-SPECIFIC METHYLGLYOXAL REDUCTASE-RELATED"/>
    <property type="match status" value="1"/>
</dbReference>
<dbReference type="AlphaFoldDB" id="A0A1J7J5Q0"/>
<gene>
    <name evidence="5" type="ORF">CONLIGDRAFT_673654</name>
</gene>
<name>A0A1J7J5Q0_9PEZI</name>
<dbReference type="InterPro" id="IPR023210">
    <property type="entry name" value="NADP_OxRdtase_dom"/>
</dbReference>
<sequence>MAPPFPPAGPAKSPVGRYRLLAPSAGVRVSPICLGAMGFGDANKARMGECSKETAFEILDTFKELGGNFIDTANGYQNGESEIWLGEWMASRKNRDELVLATKYSGTFVPHLKDKIQANFTGNGIKSMRLSVESSLKRLQTSYIDILYVHWWDYATTIPELMRGLNNLVESGKVNYLGISDTPAWVVAKANQYAREHNLATFVVYQGLWNAAIRDFERDIIPMCLDEGMGLVPYGTLGQGCFQTEADFKERERNNPGRKRQPKKIERDVSKVLETLSVRKNTKLTSVAMAYVVAKAPYVFPLVGCRTLEHLKSNIDALTVSVDEEEVAQIDLASNFDPGFPHTFLSGTLFGAEGTVQEPPHGPGDVWLTSAIANFDWVEAPKPIRPAQK</sequence>
<dbReference type="GO" id="GO:0016491">
    <property type="term" value="F:oxidoreductase activity"/>
    <property type="evidence" value="ECO:0007669"/>
    <property type="project" value="UniProtKB-KW"/>
</dbReference>
<accession>A0A1J7J5Q0</accession>
<dbReference type="InterPro" id="IPR050523">
    <property type="entry name" value="AKR_Detox_Biosynth"/>
</dbReference>
<dbReference type="STRING" id="1408157.A0A1J7J5Q0"/>
<dbReference type="Gene3D" id="3.20.20.100">
    <property type="entry name" value="NADP-dependent oxidoreductase domain"/>
    <property type="match status" value="1"/>
</dbReference>
<reference evidence="5 6" key="1">
    <citation type="submission" date="2016-10" db="EMBL/GenBank/DDBJ databases">
        <title>Draft genome sequence of Coniochaeta ligniaria NRRL30616, a lignocellulolytic fungus for bioabatement of inhibitors in plant biomass hydrolysates.</title>
        <authorList>
            <consortium name="DOE Joint Genome Institute"/>
            <person name="Jimenez D.J."/>
            <person name="Hector R.E."/>
            <person name="Riley R."/>
            <person name="Sun H."/>
            <person name="Grigoriev I.V."/>
            <person name="Van Elsas J.D."/>
            <person name="Nichols N.N."/>
        </authorList>
    </citation>
    <scope>NUCLEOTIDE SEQUENCE [LARGE SCALE GENOMIC DNA]</scope>
    <source>
        <strain evidence="5 6">NRRL 30616</strain>
    </source>
</reference>
<dbReference type="InParanoid" id="A0A1J7J5Q0"/>
<evidence type="ECO:0000313" key="5">
    <source>
        <dbReference type="EMBL" id="OIW24476.1"/>
    </source>
</evidence>
<evidence type="ECO:0000259" key="4">
    <source>
        <dbReference type="Pfam" id="PF00248"/>
    </source>
</evidence>
<protein>
    <submittedName>
        <fullName evidence="5">Aldo/keto reductase</fullName>
    </submittedName>
</protein>
<keyword evidence="1" id="KW-0521">NADP</keyword>
<dbReference type="PANTHER" id="PTHR43364:SF7">
    <property type="entry name" value="NADP-DEPENDENT OXIDOREDUCTASE DOMAIN-CONTAINING PROTEIN-RELATED"/>
    <property type="match status" value="1"/>
</dbReference>
<dbReference type="InterPro" id="IPR036812">
    <property type="entry name" value="NAD(P)_OxRdtase_dom_sf"/>
</dbReference>
<dbReference type="EMBL" id="KV875103">
    <property type="protein sequence ID" value="OIW24476.1"/>
    <property type="molecule type" value="Genomic_DNA"/>
</dbReference>
<dbReference type="SUPFAM" id="SSF51430">
    <property type="entry name" value="NAD(P)-linked oxidoreductase"/>
    <property type="match status" value="1"/>
</dbReference>
<evidence type="ECO:0000313" key="6">
    <source>
        <dbReference type="Proteomes" id="UP000182658"/>
    </source>
</evidence>
<evidence type="ECO:0000256" key="3">
    <source>
        <dbReference type="ARBA" id="ARBA00038157"/>
    </source>
</evidence>
<evidence type="ECO:0000256" key="2">
    <source>
        <dbReference type="ARBA" id="ARBA00023002"/>
    </source>
</evidence>
<keyword evidence="2" id="KW-0560">Oxidoreductase</keyword>
<keyword evidence="6" id="KW-1185">Reference proteome</keyword>
<dbReference type="OrthoDB" id="48988at2759"/>
<dbReference type="Pfam" id="PF00248">
    <property type="entry name" value="Aldo_ket_red"/>
    <property type="match status" value="1"/>
</dbReference>